<comment type="caution">
    <text evidence="3">The sequence shown here is derived from an EMBL/GenBank/DDBJ whole genome shotgun (WGS) entry which is preliminary data.</text>
</comment>
<feature type="transmembrane region" description="Helical" evidence="2">
    <location>
        <begin position="142"/>
        <end position="164"/>
    </location>
</feature>
<accession>A0ABR1UHA8</accession>
<protein>
    <submittedName>
        <fullName evidence="3">Uncharacterized protein</fullName>
    </submittedName>
</protein>
<feature type="compositionally biased region" description="Basic and acidic residues" evidence="1">
    <location>
        <begin position="23"/>
        <end position="42"/>
    </location>
</feature>
<evidence type="ECO:0000313" key="4">
    <source>
        <dbReference type="Proteomes" id="UP001446871"/>
    </source>
</evidence>
<proteinExistence type="predicted"/>
<sequence>MYRENNQRARLHVLTYAPGAKPGQDRHIPTEKLNRQRSKAESHDFVHQYQTETCAPRSSRASDTNSTTFLGQDEGIKATTSVLTSSDLSKLRVKWRRVWHVNEKYWLTEIGSCLVALGLFVALICVLRQHDSKPLPEWKYDITLNALVSVLTSIFKAAVVLALAGGISQTKWLWYEEPRPLKDMETFDDASRGPWGCLMLMLDFRSHYVASFGAFLTILAMAGDPFAQQIVQTLPCKLKDTLEVARIPRANIYNQTHRTANGPFPGKHHGSAYRSIAMCHQCDDITDLVKATTDNTDPNIPGTIYALPSGINLRGDHSLAVTTRNSTAKIHFDSPFYFETLMYTNNSNSAAAELSHILGARCVLLPCLKTYGAQISRGILQEHELSSEALEWQAERRVFAMVSNNVTYNGRSYNCSTTANLTAENTFSLINGAALDIHSLPSANATWTGLAFTSEDCYWHVTHPCLPQR</sequence>
<dbReference type="InterPro" id="IPR021514">
    <property type="entry name" value="DUF3176"/>
</dbReference>
<gene>
    <name evidence="3" type="ORF">PG996_011407</name>
</gene>
<name>A0ABR1UHA8_9PEZI</name>
<keyword evidence="2" id="KW-1133">Transmembrane helix</keyword>
<organism evidence="3 4">
    <name type="scientific">Apiospora saccharicola</name>
    <dbReference type="NCBI Taxonomy" id="335842"/>
    <lineage>
        <taxon>Eukaryota</taxon>
        <taxon>Fungi</taxon>
        <taxon>Dikarya</taxon>
        <taxon>Ascomycota</taxon>
        <taxon>Pezizomycotina</taxon>
        <taxon>Sordariomycetes</taxon>
        <taxon>Xylariomycetidae</taxon>
        <taxon>Amphisphaeriales</taxon>
        <taxon>Apiosporaceae</taxon>
        <taxon>Apiospora</taxon>
    </lineage>
</organism>
<dbReference type="PANTHER" id="PTHR35394:SF5">
    <property type="entry name" value="DUF3176 DOMAIN-CONTAINING PROTEIN"/>
    <property type="match status" value="1"/>
</dbReference>
<evidence type="ECO:0000313" key="3">
    <source>
        <dbReference type="EMBL" id="KAK8057470.1"/>
    </source>
</evidence>
<feature type="transmembrane region" description="Helical" evidence="2">
    <location>
        <begin position="105"/>
        <end position="130"/>
    </location>
</feature>
<reference evidence="3 4" key="1">
    <citation type="submission" date="2023-01" db="EMBL/GenBank/DDBJ databases">
        <title>Analysis of 21 Apiospora genomes using comparative genomics revels a genus with tremendous synthesis potential of carbohydrate active enzymes and secondary metabolites.</title>
        <authorList>
            <person name="Sorensen T."/>
        </authorList>
    </citation>
    <scope>NUCLEOTIDE SEQUENCE [LARGE SCALE GENOMIC DNA]</scope>
    <source>
        <strain evidence="3 4">CBS 83171</strain>
    </source>
</reference>
<feature type="non-terminal residue" evidence="3">
    <location>
        <position position="469"/>
    </location>
</feature>
<keyword evidence="4" id="KW-1185">Reference proteome</keyword>
<keyword evidence="2" id="KW-0812">Transmembrane</keyword>
<dbReference type="Proteomes" id="UP001446871">
    <property type="component" value="Unassembled WGS sequence"/>
</dbReference>
<dbReference type="PANTHER" id="PTHR35394">
    <property type="entry name" value="DUF3176 DOMAIN-CONTAINING PROTEIN"/>
    <property type="match status" value="1"/>
</dbReference>
<feature type="transmembrane region" description="Helical" evidence="2">
    <location>
        <begin position="208"/>
        <end position="227"/>
    </location>
</feature>
<keyword evidence="2" id="KW-0472">Membrane</keyword>
<dbReference type="Pfam" id="PF11374">
    <property type="entry name" value="DUF3176"/>
    <property type="match status" value="1"/>
</dbReference>
<feature type="region of interest" description="Disordered" evidence="1">
    <location>
        <begin position="17"/>
        <end position="42"/>
    </location>
</feature>
<evidence type="ECO:0000256" key="1">
    <source>
        <dbReference type="SAM" id="MobiDB-lite"/>
    </source>
</evidence>
<dbReference type="EMBL" id="JAQQWM010000007">
    <property type="protein sequence ID" value="KAK8057470.1"/>
    <property type="molecule type" value="Genomic_DNA"/>
</dbReference>
<evidence type="ECO:0000256" key="2">
    <source>
        <dbReference type="SAM" id="Phobius"/>
    </source>
</evidence>